<keyword evidence="5 8" id="KW-0547">Nucleotide-binding</keyword>
<dbReference type="RefSeq" id="WP_013302434.1">
    <property type="nucleotide sequence ID" value="NC_019552.1"/>
</dbReference>
<evidence type="ECO:0000256" key="10">
    <source>
        <dbReference type="PIRSR" id="PIRSR035805-2"/>
    </source>
</evidence>
<keyword evidence="6 8" id="KW-0418">Kinase</keyword>
<keyword evidence="7 8" id="KW-0067">ATP-binding</keyword>
<feature type="binding site" evidence="8">
    <location>
        <begin position="89"/>
        <end position="92"/>
    </location>
    <ligand>
        <name>ATP</name>
        <dbReference type="ChEBI" id="CHEBI:30616"/>
    </ligand>
</feature>
<dbReference type="InterPro" id="IPR020633">
    <property type="entry name" value="Thymidine_kinase_CS"/>
</dbReference>
<dbReference type="SUPFAM" id="SSF57716">
    <property type="entry name" value="Glucocorticoid receptor-like (DNA-binding domain)"/>
    <property type="match status" value="1"/>
</dbReference>
<organism evidence="13 14">
    <name type="scientific">Mesomycoplasma hyorhinis SK76</name>
    <dbReference type="NCBI Taxonomy" id="1118964"/>
    <lineage>
        <taxon>Bacteria</taxon>
        <taxon>Bacillati</taxon>
        <taxon>Mycoplasmatota</taxon>
        <taxon>Mycoplasmoidales</taxon>
        <taxon>Metamycoplasmataceae</taxon>
        <taxon>Mesomycoplasma</taxon>
    </lineage>
</organism>
<dbReference type="GO" id="GO:0008270">
    <property type="term" value="F:zinc ion binding"/>
    <property type="evidence" value="ECO:0007669"/>
    <property type="project" value="UniProtKB-UniRule"/>
</dbReference>
<keyword evidence="4 8" id="KW-0808">Transferase</keyword>
<name>A0AAI8ANG0_MESHY</name>
<comment type="subunit">
    <text evidence="8">Homotetramer.</text>
</comment>
<gene>
    <name evidence="8" type="primary">tdk</name>
    <name evidence="13" type="ORF">MOS_705</name>
</gene>
<dbReference type="AlphaFoldDB" id="A0AAI8ANG0"/>
<dbReference type="KEGG" id="mhs:MOS_705"/>
<evidence type="ECO:0000256" key="5">
    <source>
        <dbReference type="ARBA" id="ARBA00022741"/>
    </source>
</evidence>
<dbReference type="SUPFAM" id="SSF52540">
    <property type="entry name" value="P-loop containing nucleoside triphosphate hydrolases"/>
    <property type="match status" value="1"/>
</dbReference>
<dbReference type="HAMAP" id="MF_00124">
    <property type="entry name" value="Thymidine_kinase"/>
    <property type="match status" value="1"/>
</dbReference>
<comment type="subcellular location">
    <subcellularLocation>
        <location evidence="8">Cytoplasm</location>
    </subcellularLocation>
</comment>
<reference evidence="13 14" key="1">
    <citation type="journal article" date="2013" name="Genome Announc.">
        <title>Complete Genome Sequence of Mycoplasma hyorhinis Strain SK76.</title>
        <authorList>
            <person name="Goodison S."/>
            <person name="Urquidi V."/>
            <person name="Kumar D."/>
            <person name="Reyes L."/>
            <person name="Rosser C.J."/>
        </authorList>
    </citation>
    <scope>NUCLEOTIDE SEQUENCE [LARGE SCALE GENOMIC DNA]</scope>
    <source>
        <strain evidence="13 14">SK76</strain>
    </source>
</reference>
<dbReference type="GO" id="GO:0005829">
    <property type="term" value="C:cytosol"/>
    <property type="evidence" value="ECO:0007669"/>
    <property type="project" value="TreeGrafter"/>
</dbReference>
<evidence type="ECO:0000256" key="12">
    <source>
        <dbReference type="RuleBase" id="RU004165"/>
    </source>
</evidence>
<dbReference type="GO" id="GO:0005524">
    <property type="term" value="F:ATP binding"/>
    <property type="evidence" value="ECO:0007669"/>
    <property type="project" value="UniProtKB-UniRule"/>
</dbReference>
<feature type="binding site" evidence="8">
    <location>
        <position position="149"/>
    </location>
    <ligand>
        <name>Zn(2+)</name>
        <dbReference type="ChEBI" id="CHEBI:29105"/>
    </ligand>
</feature>
<evidence type="ECO:0000256" key="7">
    <source>
        <dbReference type="ARBA" id="ARBA00022840"/>
    </source>
</evidence>
<dbReference type="PIRSF" id="PIRSF035805">
    <property type="entry name" value="TK_cell"/>
    <property type="match status" value="1"/>
</dbReference>
<evidence type="ECO:0000256" key="6">
    <source>
        <dbReference type="ARBA" id="ARBA00022777"/>
    </source>
</evidence>
<dbReference type="GO" id="GO:0071897">
    <property type="term" value="P:DNA biosynthetic process"/>
    <property type="evidence" value="ECO:0007669"/>
    <property type="project" value="UniProtKB-KW"/>
</dbReference>
<keyword evidence="3 8" id="KW-0237">DNA synthesis</keyword>
<evidence type="ECO:0000256" key="3">
    <source>
        <dbReference type="ARBA" id="ARBA00022634"/>
    </source>
</evidence>
<dbReference type="InterPro" id="IPR027417">
    <property type="entry name" value="P-loop_NTPase"/>
</dbReference>
<evidence type="ECO:0000256" key="1">
    <source>
        <dbReference type="ARBA" id="ARBA00007587"/>
    </source>
</evidence>
<dbReference type="InterPro" id="IPR001267">
    <property type="entry name" value="Thymidine_kinase"/>
</dbReference>
<keyword evidence="8" id="KW-0963">Cytoplasm</keyword>
<evidence type="ECO:0000313" key="13">
    <source>
        <dbReference type="EMBL" id="AFX74607.1"/>
    </source>
</evidence>
<dbReference type="NCBIfam" id="NF003296">
    <property type="entry name" value="PRK04296.1-1"/>
    <property type="match status" value="1"/>
</dbReference>
<dbReference type="Gene3D" id="3.30.60.20">
    <property type="match status" value="1"/>
</dbReference>
<feature type="binding site" evidence="8">
    <location>
        <position position="146"/>
    </location>
    <ligand>
        <name>Zn(2+)</name>
        <dbReference type="ChEBI" id="CHEBI:29105"/>
    </ligand>
</feature>
<dbReference type="GO" id="GO:0046104">
    <property type="term" value="P:thymidine metabolic process"/>
    <property type="evidence" value="ECO:0007669"/>
    <property type="project" value="TreeGrafter"/>
</dbReference>
<dbReference type="EMBL" id="CP003914">
    <property type="protein sequence ID" value="AFX74607.1"/>
    <property type="molecule type" value="Genomic_DNA"/>
</dbReference>
<dbReference type="PANTHER" id="PTHR11441:SF0">
    <property type="entry name" value="THYMIDINE KINASE, CYTOSOLIC"/>
    <property type="match status" value="1"/>
</dbReference>
<evidence type="ECO:0000256" key="4">
    <source>
        <dbReference type="ARBA" id="ARBA00022679"/>
    </source>
</evidence>
<dbReference type="Proteomes" id="UP000009399">
    <property type="component" value="Chromosome"/>
</dbReference>
<proteinExistence type="inferred from homology"/>
<dbReference type="EC" id="2.7.1.21" evidence="2 8"/>
<feature type="active site" description="Proton acceptor" evidence="8 9">
    <location>
        <position position="90"/>
    </location>
</feature>
<dbReference type="Pfam" id="PF00265">
    <property type="entry name" value="TK"/>
    <property type="match status" value="1"/>
</dbReference>
<feature type="binding site" evidence="8">
    <location>
        <position position="181"/>
    </location>
    <ligand>
        <name>Zn(2+)</name>
        <dbReference type="ChEBI" id="CHEBI:29105"/>
    </ligand>
</feature>
<dbReference type="GeneID" id="93248790"/>
<comment type="similarity">
    <text evidence="1 8 12">Belongs to the thymidine kinase family.</text>
</comment>
<evidence type="ECO:0000313" key="14">
    <source>
        <dbReference type="Proteomes" id="UP000009399"/>
    </source>
</evidence>
<keyword evidence="8" id="KW-0479">Metal-binding</keyword>
<feature type="binding site" evidence="10">
    <location>
        <position position="174"/>
    </location>
    <ligand>
        <name>substrate</name>
    </ligand>
</feature>
<dbReference type="Gene3D" id="3.40.50.300">
    <property type="entry name" value="P-loop containing nucleotide triphosphate hydrolases"/>
    <property type="match status" value="1"/>
</dbReference>
<evidence type="ECO:0000256" key="8">
    <source>
        <dbReference type="HAMAP-Rule" id="MF_00124"/>
    </source>
</evidence>
<feature type="binding site" evidence="8">
    <location>
        <begin position="15"/>
        <end position="22"/>
    </location>
    <ligand>
        <name>ATP</name>
        <dbReference type="ChEBI" id="CHEBI:30616"/>
    </ligand>
</feature>
<accession>A0AAI8ANG0</accession>
<evidence type="ECO:0000256" key="11">
    <source>
        <dbReference type="RuleBase" id="RU000544"/>
    </source>
</evidence>
<sequence>MYKKFSDGTIEVITGPMFSGKSDELIKRIRTLSYANVKTLAVKPRIDSRFSTNEIVSRAGTKIPTYVVETVADIKSLFEKSKYKAIAIDEAQFFDKDLVPYVEELANQGIRVIICGLDQDYLRRPFGVMPSLLAMAEHITKLQAICVICKNAASTTFRTIKSNKLKVIGDLDEYEARCRICHNKGLNNLEKN</sequence>
<evidence type="ECO:0000256" key="2">
    <source>
        <dbReference type="ARBA" id="ARBA00012118"/>
    </source>
</evidence>
<comment type="catalytic activity">
    <reaction evidence="8 11">
        <text>thymidine + ATP = dTMP + ADP + H(+)</text>
        <dbReference type="Rhea" id="RHEA:19129"/>
        <dbReference type="ChEBI" id="CHEBI:15378"/>
        <dbReference type="ChEBI" id="CHEBI:17748"/>
        <dbReference type="ChEBI" id="CHEBI:30616"/>
        <dbReference type="ChEBI" id="CHEBI:63528"/>
        <dbReference type="ChEBI" id="CHEBI:456216"/>
        <dbReference type="EC" id="2.7.1.21"/>
    </reaction>
</comment>
<dbReference type="GO" id="GO:0004797">
    <property type="term" value="F:thymidine kinase activity"/>
    <property type="evidence" value="ECO:0007669"/>
    <property type="project" value="UniProtKB-UniRule"/>
</dbReference>
<feature type="binding site" evidence="8">
    <location>
        <position position="178"/>
    </location>
    <ligand>
        <name>Zn(2+)</name>
        <dbReference type="ChEBI" id="CHEBI:29105"/>
    </ligand>
</feature>
<keyword evidence="8" id="KW-0862">Zinc</keyword>
<dbReference type="PROSITE" id="PS00603">
    <property type="entry name" value="TK_CELLULAR_TYPE"/>
    <property type="match status" value="1"/>
</dbReference>
<evidence type="ECO:0000256" key="9">
    <source>
        <dbReference type="PIRSR" id="PIRSR035805-1"/>
    </source>
</evidence>
<protein>
    <recommendedName>
        <fullName evidence="2 8">Thymidine kinase</fullName>
        <ecNumber evidence="2 8">2.7.1.21</ecNumber>
    </recommendedName>
</protein>
<dbReference type="PANTHER" id="PTHR11441">
    <property type="entry name" value="THYMIDINE KINASE"/>
    <property type="match status" value="1"/>
</dbReference>